<feature type="active site" description="Proton acceptor" evidence="3">
    <location>
        <position position="192"/>
    </location>
</feature>
<reference evidence="6 7" key="1">
    <citation type="submission" date="2015-01" db="EMBL/GenBank/DDBJ databases">
        <title>Complete genome of Pseudomonas batumici UCM B-321 producer of the batumin antibiotic with strong antistaphilococcal and potential anticancer activity.</title>
        <authorList>
            <person name="Klochko V.V."/>
            <person name="Zelena L.B."/>
            <person name="Elena K.A."/>
            <person name="Reva O.N."/>
        </authorList>
    </citation>
    <scope>NUCLEOTIDE SEQUENCE [LARGE SCALE GENOMIC DNA]</scope>
    <source>
        <strain evidence="6 7">UCM B-321</strain>
    </source>
</reference>
<dbReference type="SUPFAM" id="SSF53383">
    <property type="entry name" value="PLP-dependent transferases"/>
    <property type="match status" value="1"/>
</dbReference>
<evidence type="ECO:0000256" key="1">
    <source>
        <dbReference type="ARBA" id="ARBA00022898"/>
    </source>
</evidence>
<protein>
    <submittedName>
        <fullName evidence="6">DegT/DnrJ/EryC1/StrS aminotransferase</fullName>
    </submittedName>
</protein>
<dbReference type="CDD" id="cd00616">
    <property type="entry name" value="AHBA_syn"/>
    <property type="match status" value="1"/>
</dbReference>
<comment type="similarity">
    <text evidence="2 5">Belongs to the DegT/DnrJ/EryC1 family.</text>
</comment>
<dbReference type="OrthoDB" id="9804264at2"/>
<dbReference type="PANTHER" id="PTHR30244">
    <property type="entry name" value="TRANSAMINASE"/>
    <property type="match status" value="1"/>
</dbReference>
<dbReference type="Gene3D" id="3.90.1150.10">
    <property type="entry name" value="Aspartate Aminotransferase, domain 1"/>
    <property type="match status" value="1"/>
</dbReference>
<proteinExistence type="inferred from homology"/>
<keyword evidence="7" id="KW-1185">Reference proteome</keyword>
<dbReference type="GO" id="GO:0008483">
    <property type="term" value="F:transaminase activity"/>
    <property type="evidence" value="ECO:0007669"/>
    <property type="project" value="UniProtKB-KW"/>
</dbReference>
<dbReference type="InterPro" id="IPR000653">
    <property type="entry name" value="DegT/StrS_aminotransferase"/>
</dbReference>
<dbReference type="GO" id="GO:0000271">
    <property type="term" value="P:polysaccharide biosynthetic process"/>
    <property type="evidence" value="ECO:0007669"/>
    <property type="project" value="TreeGrafter"/>
</dbReference>
<keyword evidence="6" id="KW-0032">Aminotransferase</keyword>
<dbReference type="NCBIfam" id="TIGR03588">
    <property type="entry name" value="PseC"/>
    <property type="match status" value="1"/>
</dbReference>
<dbReference type="Pfam" id="PF01041">
    <property type="entry name" value="DegT_DnrJ_EryC1"/>
    <property type="match status" value="1"/>
</dbReference>
<dbReference type="Gene3D" id="3.40.640.10">
    <property type="entry name" value="Type I PLP-dependent aspartate aminotransferase-like (Major domain)"/>
    <property type="match status" value="1"/>
</dbReference>
<evidence type="ECO:0000313" key="6">
    <source>
        <dbReference type="EMBL" id="KIH85930.1"/>
    </source>
</evidence>
<dbReference type="PATRIC" id="fig|226910.6.peg.298"/>
<dbReference type="InterPro" id="IPR015421">
    <property type="entry name" value="PyrdxlP-dep_Trfase_major"/>
</dbReference>
<comment type="caution">
    <text evidence="6">The sequence shown here is derived from an EMBL/GenBank/DDBJ whole genome shotgun (WGS) entry which is preliminary data.</text>
</comment>
<dbReference type="PIRSF" id="PIRSF000390">
    <property type="entry name" value="PLP_StrS"/>
    <property type="match status" value="1"/>
</dbReference>
<dbReference type="EMBL" id="JXDG01000003">
    <property type="protein sequence ID" value="KIH85930.1"/>
    <property type="molecule type" value="Genomic_DNA"/>
</dbReference>
<evidence type="ECO:0000256" key="4">
    <source>
        <dbReference type="PIRSR" id="PIRSR000390-2"/>
    </source>
</evidence>
<feature type="modified residue" description="N6-(pyridoxal phosphate)lysine" evidence="4">
    <location>
        <position position="192"/>
    </location>
</feature>
<dbReference type="RefSeq" id="WP_040063292.1">
    <property type="nucleotide sequence ID" value="NZ_JXDG01000003.1"/>
</dbReference>
<name>A0A0C2IFX1_9PSED</name>
<evidence type="ECO:0000256" key="3">
    <source>
        <dbReference type="PIRSR" id="PIRSR000390-1"/>
    </source>
</evidence>
<evidence type="ECO:0000313" key="7">
    <source>
        <dbReference type="Proteomes" id="UP000031535"/>
    </source>
</evidence>
<keyword evidence="6" id="KW-0808">Transferase</keyword>
<dbReference type="PANTHER" id="PTHR30244:SF34">
    <property type="entry name" value="DTDP-4-AMINO-4,6-DIDEOXYGALACTOSE TRANSAMINASE"/>
    <property type="match status" value="1"/>
</dbReference>
<evidence type="ECO:0000256" key="5">
    <source>
        <dbReference type="RuleBase" id="RU004508"/>
    </source>
</evidence>
<dbReference type="InterPro" id="IPR015422">
    <property type="entry name" value="PyrdxlP-dep_Trfase_small"/>
</dbReference>
<dbReference type="Proteomes" id="UP000031535">
    <property type="component" value="Unassembled WGS sequence"/>
</dbReference>
<dbReference type="AlphaFoldDB" id="A0A0C2IFX1"/>
<dbReference type="InterPro" id="IPR015424">
    <property type="entry name" value="PyrdxlP-dep_Trfase"/>
</dbReference>
<sequence length="389" mass="42873">MTPYQIPYGCQSIEQDDIDAVVEVLKSPWLTQGPTIPRFEAALAEHCQADFAVAVCNATAALHIACLAAGVGPGDRLWTSPNTFVASANCARYCGAEVDFVDIDPLTLNLDARLLAQKLEVAEAGGHLPKVVVAVAFAGQSCDMRTLAELSERYGFTLIEDASHAVGASYLGRPVGCGAFAAMTIFSFHPVKIITSAEGGMVLTNRPELAERLRRLRSHGITGDPAQMNVPAQGLWYYQQLELGFNYRMTDLHAALGLSQTARLDSFVARRRELAARYDRLLVDLPLRLPVAQAGAESAWHLYVVRLQLERIQVSQREVFDRLRAAGIGVNLHYIPVHLQPYYREQGFKEGDFPEAERYFGEALSLPLFPLLTEAQQDYVVEQLRNLVG</sequence>
<evidence type="ECO:0000256" key="2">
    <source>
        <dbReference type="ARBA" id="ARBA00037999"/>
    </source>
</evidence>
<keyword evidence="1 4" id="KW-0663">Pyridoxal phosphate</keyword>
<dbReference type="InterPro" id="IPR020026">
    <property type="entry name" value="PseC"/>
</dbReference>
<accession>A0A0C2IFX1</accession>
<gene>
    <name evidence="6" type="ORF">UCMB321_0297</name>
</gene>
<dbReference type="GO" id="GO:0030170">
    <property type="term" value="F:pyridoxal phosphate binding"/>
    <property type="evidence" value="ECO:0007669"/>
    <property type="project" value="TreeGrafter"/>
</dbReference>
<organism evidence="6 7">
    <name type="scientific">Pseudomonas batumici</name>
    <dbReference type="NCBI Taxonomy" id="226910"/>
    <lineage>
        <taxon>Bacteria</taxon>
        <taxon>Pseudomonadati</taxon>
        <taxon>Pseudomonadota</taxon>
        <taxon>Gammaproteobacteria</taxon>
        <taxon>Pseudomonadales</taxon>
        <taxon>Pseudomonadaceae</taxon>
        <taxon>Pseudomonas</taxon>
    </lineage>
</organism>
<dbReference type="STRING" id="226910.UCMB321_0297"/>